<dbReference type="KEGG" id="ptkz:JDV02_004086"/>
<dbReference type="Proteomes" id="UP000829364">
    <property type="component" value="Chromosome 3"/>
</dbReference>
<evidence type="ECO:0008006" key="3">
    <source>
        <dbReference type="Google" id="ProtNLM"/>
    </source>
</evidence>
<keyword evidence="2" id="KW-1185">Reference proteome</keyword>
<protein>
    <recommendedName>
        <fullName evidence="3">Transcription factor domain-containing protein</fullName>
    </recommendedName>
</protein>
<dbReference type="EMBL" id="CP086356">
    <property type="protein sequence ID" value="UNI17766.1"/>
    <property type="molecule type" value="Genomic_DNA"/>
</dbReference>
<evidence type="ECO:0000313" key="1">
    <source>
        <dbReference type="EMBL" id="UNI17766.1"/>
    </source>
</evidence>
<dbReference type="GeneID" id="72066041"/>
<dbReference type="AlphaFoldDB" id="A0A9Q8VAF6"/>
<gene>
    <name evidence="1" type="ORF">JDV02_004086</name>
</gene>
<dbReference type="RefSeq" id="XP_047841247.1">
    <property type="nucleotide sequence ID" value="XM_047985270.1"/>
</dbReference>
<proteinExistence type="predicted"/>
<reference evidence="1" key="1">
    <citation type="submission" date="2021-11" db="EMBL/GenBank/DDBJ databases">
        <title>Purpureocillium_takamizusanense_genome.</title>
        <authorList>
            <person name="Nguyen N.-H."/>
        </authorList>
    </citation>
    <scope>NUCLEOTIDE SEQUENCE</scope>
    <source>
        <strain evidence="1">PT3</strain>
    </source>
</reference>
<dbReference type="OrthoDB" id="3862662at2759"/>
<sequence>MIGPQRRKNMQQLFVTLNTEALREEQRRTLWAIFVVDRCVTGLLLDGSDL</sequence>
<name>A0A9Q8VAF6_9HYPO</name>
<accession>A0A9Q8VAF6</accession>
<organism evidence="1 2">
    <name type="scientific">Purpureocillium takamizusanense</name>
    <dbReference type="NCBI Taxonomy" id="2060973"/>
    <lineage>
        <taxon>Eukaryota</taxon>
        <taxon>Fungi</taxon>
        <taxon>Dikarya</taxon>
        <taxon>Ascomycota</taxon>
        <taxon>Pezizomycotina</taxon>
        <taxon>Sordariomycetes</taxon>
        <taxon>Hypocreomycetidae</taxon>
        <taxon>Hypocreales</taxon>
        <taxon>Ophiocordycipitaceae</taxon>
        <taxon>Purpureocillium</taxon>
    </lineage>
</organism>
<evidence type="ECO:0000313" key="2">
    <source>
        <dbReference type="Proteomes" id="UP000829364"/>
    </source>
</evidence>